<protein>
    <submittedName>
        <fullName evidence="2">Uncharacterized protein</fullName>
    </submittedName>
</protein>
<dbReference type="EMBL" id="CP048882">
    <property type="protein sequence ID" value="QPP09477.1"/>
    <property type="molecule type" value="Genomic_DNA"/>
</dbReference>
<name>A0A7T1WUR0_9ACTN</name>
<sequence length="134" mass="14421">MDIQFSLPDAPDGSRHLGQLRDWLRRDRDLRTTSEVSVLPAPPDPEAMGAGLEVLQLILDSSLQLASLAVAIVSWRKANGTRPAMTITRGDVEIRLGSADLEDVSTVLEALERLRDADDAAETGDDEGDGDGGR</sequence>
<accession>A0A7T1WUR0</accession>
<reference evidence="3" key="1">
    <citation type="submission" date="2020-02" db="EMBL/GenBank/DDBJ databases">
        <title>Streptomyces sp. ASO4wet.</title>
        <authorList>
            <person name="Risdian C."/>
            <person name="Landwehr W."/>
            <person name="Schupp P."/>
            <person name="Wink J."/>
        </authorList>
    </citation>
    <scope>NUCLEOTIDE SEQUENCE [LARGE SCALE GENOMIC DNA]</scope>
    <source>
        <strain evidence="3">ASO4wet</strain>
    </source>
</reference>
<evidence type="ECO:0000313" key="3">
    <source>
        <dbReference type="Proteomes" id="UP000595046"/>
    </source>
</evidence>
<evidence type="ECO:0000313" key="2">
    <source>
        <dbReference type="EMBL" id="QPP09477.1"/>
    </source>
</evidence>
<dbReference type="RefSeq" id="WP_197353253.1">
    <property type="nucleotide sequence ID" value="NZ_CP048882.1"/>
</dbReference>
<dbReference type="Proteomes" id="UP000595046">
    <property type="component" value="Chromosome"/>
</dbReference>
<dbReference type="KEGG" id="sbat:G4Z16_27125"/>
<evidence type="ECO:0000256" key="1">
    <source>
        <dbReference type="SAM" id="MobiDB-lite"/>
    </source>
</evidence>
<feature type="compositionally biased region" description="Acidic residues" evidence="1">
    <location>
        <begin position="119"/>
        <end position="134"/>
    </location>
</feature>
<dbReference type="InterPro" id="IPR045428">
    <property type="entry name" value="EACC1"/>
</dbReference>
<keyword evidence="3" id="KW-1185">Reference proteome</keyword>
<gene>
    <name evidence="2" type="ORF">G4Z16_27125</name>
</gene>
<feature type="region of interest" description="Disordered" evidence="1">
    <location>
        <begin position="115"/>
        <end position="134"/>
    </location>
</feature>
<proteinExistence type="predicted"/>
<dbReference type="AlphaFoldDB" id="A0A7T1WUR0"/>
<dbReference type="Pfam" id="PF19953">
    <property type="entry name" value="EACC1"/>
    <property type="match status" value="1"/>
</dbReference>
<organism evidence="2 3">
    <name type="scientific">Streptomyces bathyalis</name>
    <dbReference type="NCBI Taxonomy" id="2710756"/>
    <lineage>
        <taxon>Bacteria</taxon>
        <taxon>Bacillati</taxon>
        <taxon>Actinomycetota</taxon>
        <taxon>Actinomycetes</taxon>
        <taxon>Kitasatosporales</taxon>
        <taxon>Streptomycetaceae</taxon>
        <taxon>Streptomyces</taxon>
    </lineage>
</organism>